<evidence type="ECO:0000313" key="2">
    <source>
        <dbReference type="Proteomes" id="UP001497680"/>
    </source>
</evidence>
<proteinExistence type="predicted"/>
<name>A0ACC0CTU9_9PEZI</name>
<sequence length="385" mass="41874">MITVSSPTSSFFWLGSAQHNPTPLSPLLLVFDTEPSLLSPFSTPLGLPSPNHYFVRMRKVLAGPADRLPRPPYDVEIEPIFKALGAMPERYEVEKLRKDASARTKPLTNALLADKSVSVEDISIPGPRQDLTVSVVRPVATTGDDHPCIFYVHGGALVAADRFAGLDTSVVWARECNAITISVEYGRAPENSGTQPAEDCYAALLWAGKNLTKLGIDPERLLLYGTSAGGGLAAATTLMVRDKGGPKLCGLVLECPMLDDRNEKVSSQQFSTGPFYNSTLNRFAWRCLLGERVGGSSVSQYEAPARAEDLSRLPPTFLDCASAEPFRDEIVAFASKLWEGGVQAELHVWPGGPHGYDRIVPTAPFAMLARQTRLAWIRRAFSQTS</sequence>
<protein>
    <submittedName>
        <fullName evidence="1">Lipase</fullName>
    </submittedName>
</protein>
<comment type="caution">
    <text evidence="1">The sequence shown here is derived from an EMBL/GenBank/DDBJ whole genome shotgun (WGS) entry which is preliminary data.</text>
</comment>
<reference evidence="1 2" key="1">
    <citation type="journal article" date="2022" name="New Phytol.">
        <title>Ecological generalism drives hyperdiversity of secondary metabolite gene clusters in xylarialean endophytes.</title>
        <authorList>
            <person name="Franco M.E.E."/>
            <person name="Wisecaver J.H."/>
            <person name="Arnold A.E."/>
            <person name="Ju Y.M."/>
            <person name="Slot J.C."/>
            <person name="Ahrendt S."/>
            <person name="Moore L.P."/>
            <person name="Eastman K.E."/>
            <person name="Scott K."/>
            <person name="Konkel Z."/>
            <person name="Mondo S.J."/>
            <person name="Kuo A."/>
            <person name="Hayes R.D."/>
            <person name="Haridas S."/>
            <person name="Andreopoulos B."/>
            <person name="Riley R."/>
            <person name="LaButti K."/>
            <person name="Pangilinan J."/>
            <person name="Lipzen A."/>
            <person name="Amirebrahimi M."/>
            <person name="Yan J."/>
            <person name="Adam C."/>
            <person name="Keymanesh K."/>
            <person name="Ng V."/>
            <person name="Louie K."/>
            <person name="Northen T."/>
            <person name="Drula E."/>
            <person name="Henrissat B."/>
            <person name="Hsieh H.M."/>
            <person name="Youens-Clark K."/>
            <person name="Lutzoni F."/>
            <person name="Miadlikowska J."/>
            <person name="Eastwood D.C."/>
            <person name="Hamelin R.C."/>
            <person name="Grigoriev I.V."/>
            <person name="U'Ren J.M."/>
        </authorList>
    </citation>
    <scope>NUCLEOTIDE SEQUENCE [LARGE SCALE GENOMIC DNA]</scope>
    <source>
        <strain evidence="1 2">ER1909</strain>
    </source>
</reference>
<organism evidence="1 2">
    <name type="scientific">Hypoxylon rubiginosum</name>
    <dbReference type="NCBI Taxonomy" id="110542"/>
    <lineage>
        <taxon>Eukaryota</taxon>
        <taxon>Fungi</taxon>
        <taxon>Dikarya</taxon>
        <taxon>Ascomycota</taxon>
        <taxon>Pezizomycotina</taxon>
        <taxon>Sordariomycetes</taxon>
        <taxon>Xylariomycetidae</taxon>
        <taxon>Xylariales</taxon>
        <taxon>Hypoxylaceae</taxon>
        <taxon>Hypoxylon</taxon>
    </lineage>
</organism>
<dbReference type="EMBL" id="MU394346">
    <property type="protein sequence ID" value="KAI6083819.1"/>
    <property type="molecule type" value="Genomic_DNA"/>
</dbReference>
<evidence type="ECO:0000313" key="1">
    <source>
        <dbReference type="EMBL" id="KAI6083819.1"/>
    </source>
</evidence>
<accession>A0ACC0CTU9</accession>
<dbReference type="Proteomes" id="UP001497680">
    <property type="component" value="Unassembled WGS sequence"/>
</dbReference>
<gene>
    <name evidence="1" type="ORF">F4821DRAFT_244019</name>
</gene>
<keyword evidence="2" id="KW-1185">Reference proteome</keyword>